<dbReference type="PRINTS" id="PR00034">
    <property type="entry name" value="HTHCRP"/>
</dbReference>
<evidence type="ECO:0000256" key="3">
    <source>
        <dbReference type="ARBA" id="ARBA00023163"/>
    </source>
</evidence>
<dbReference type="InterPro" id="IPR036388">
    <property type="entry name" value="WH-like_DNA-bd_sf"/>
</dbReference>
<dbReference type="PROSITE" id="PS00888">
    <property type="entry name" value="CNMP_BINDING_1"/>
    <property type="match status" value="1"/>
</dbReference>
<evidence type="ECO:0000313" key="7">
    <source>
        <dbReference type="Proteomes" id="UP000244906"/>
    </source>
</evidence>
<dbReference type="Gene3D" id="2.60.120.10">
    <property type="entry name" value="Jelly Rolls"/>
    <property type="match status" value="1"/>
</dbReference>
<name>A0A2V1GYG1_9GAMM</name>
<reference evidence="6 7" key="1">
    <citation type="submission" date="2018-04" db="EMBL/GenBank/DDBJ databases">
        <title>Thalassorhabdus spongiae gen. nov., sp. nov., isolated from a marine sponge in South-West Iceland.</title>
        <authorList>
            <person name="Knobloch S."/>
            <person name="Daussin A."/>
            <person name="Johannsson R."/>
            <person name="Marteinsson V.T."/>
        </authorList>
    </citation>
    <scope>NUCLEOTIDE SEQUENCE [LARGE SCALE GENOMIC DNA]</scope>
    <source>
        <strain evidence="6 7">Hp12</strain>
    </source>
</reference>
<evidence type="ECO:0000259" key="5">
    <source>
        <dbReference type="PROSITE" id="PS51063"/>
    </source>
</evidence>
<dbReference type="Gene3D" id="1.10.10.10">
    <property type="entry name" value="Winged helix-like DNA-binding domain superfamily/Winged helix DNA-binding domain"/>
    <property type="match status" value="1"/>
</dbReference>
<dbReference type="InterPro" id="IPR000595">
    <property type="entry name" value="cNMP-bd_dom"/>
</dbReference>
<dbReference type="InterPro" id="IPR018335">
    <property type="entry name" value="Tscrpt_reg_HTH_Crp-type_CS"/>
</dbReference>
<dbReference type="InterPro" id="IPR012318">
    <property type="entry name" value="HTH_CRP"/>
</dbReference>
<dbReference type="AlphaFoldDB" id="A0A2V1GYG1"/>
<dbReference type="Proteomes" id="UP000244906">
    <property type="component" value="Unassembled WGS sequence"/>
</dbReference>
<dbReference type="CDD" id="cd00092">
    <property type="entry name" value="HTH_CRP"/>
    <property type="match status" value="1"/>
</dbReference>
<proteinExistence type="predicted"/>
<dbReference type="SUPFAM" id="SSF46785">
    <property type="entry name" value="Winged helix' DNA-binding domain"/>
    <property type="match status" value="1"/>
</dbReference>
<evidence type="ECO:0000256" key="1">
    <source>
        <dbReference type="ARBA" id="ARBA00023015"/>
    </source>
</evidence>
<dbReference type="SMART" id="SM00100">
    <property type="entry name" value="cNMP"/>
    <property type="match status" value="1"/>
</dbReference>
<dbReference type="GO" id="GO:0003700">
    <property type="term" value="F:DNA-binding transcription factor activity"/>
    <property type="evidence" value="ECO:0007669"/>
    <property type="project" value="InterPro"/>
</dbReference>
<dbReference type="SUPFAM" id="SSF51206">
    <property type="entry name" value="cAMP-binding domain-like"/>
    <property type="match status" value="1"/>
</dbReference>
<dbReference type="PROSITE" id="PS51063">
    <property type="entry name" value="HTH_CRP_2"/>
    <property type="match status" value="1"/>
</dbReference>
<evidence type="ECO:0000256" key="2">
    <source>
        <dbReference type="ARBA" id="ARBA00023125"/>
    </source>
</evidence>
<accession>A0A2V1GYG1</accession>
<keyword evidence="7" id="KW-1185">Reference proteome</keyword>
<sequence>MKMIKLQFKQQEYWLEKFLSFCHQRKYPNKTNIICPGDSADTLFYVVEGSVAVVLEDDDGNELILTYINAGEYIGETGVFIENEERNVTVRTRSPCVIASISYKHLHNLLEGQLLAEQKDMLLYLGAQVSKRLTHASRKVGRLAFLDIAGQIARTLLDLCKEPDAMTHPDGMQISITRQELGKIVGCTRETAGRMLKALEQEGLISVKGKTIVVFGTR</sequence>
<dbReference type="InterPro" id="IPR036390">
    <property type="entry name" value="WH_DNA-bd_sf"/>
</dbReference>
<dbReference type="GO" id="GO:0003677">
    <property type="term" value="F:DNA binding"/>
    <property type="evidence" value="ECO:0007669"/>
    <property type="project" value="UniProtKB-KW"/>
</dbReference>
<keyword evidence="3" id="KW-0804">Transcription</keyword>
<feature type="domain" description="HTH crp-type" evidence="5">
    <location>
        <begin position="146"/>
        <end position="218"/>
    </location>
</feature>
<comment type="caution">
    <text evidence="6">The sequence shown here is derived from an EMBL/GenBank/DDBJ whole genome shotgun (WGS) entry which is preliminary data.</text>
</comment>
<dbReference type="Pfam" id="PF00027">
    <property type="entry name" value="cNMP_binding"/>
    <property type="match status" value="1"/>
</dbReference>
<dbReference type="InterPro" id="IPR050397">
    <property type="entry name" value="Env_Response_Regulators"/>
</dbReference>
<feature type="domain" description="Cyclic nucleotide-binding" evidence="4">
    <location>
        <begin position="15"/>
        <end position="110"/>
    </location>
</feature>
<protein>
    <submittedName>
        <fullName evidence="6">cAMP-activated global transcriptional regulator CRP</fullName>
    </submittedName>
</protein>
<dbReference type="GO" id="GO:0005829">
    <property type="term" value="C:cytosol"/>
    <property type="evidence" value="ECO:0007669"/>
    <property type="project" value="TreeGrafter"/>
</dbReference>
<dbReference type="SMART" id="SM00419">
    <property type="entry name" value="HTH_CRP"/>
    <property type="match status" value="1"/>
</dbReference>
<dbReference type="PROSITE" id="PS00042">
    <property type="entry name" value="HTH_CRP_1"/>
    <property type="match status" value="1"/>
</dbReference>
<dbReference type="OrthoDB" id="61906at2"/>
<dbReference type="CDD" id="cd00038">
    <property type="entry name" value="CAP_ED"/>
    <property type="match status" value="1"/>
</dbReference>
<evidence type="ECO:0000259" key="4">
    <source>
        <dbReference type="PROSITE" id="PS50042"/>
    </source>
</evidence>
<gene>
    <name evidence="6" type="ORF">DC094_07705</name>
</gene>
<dbReference type="PANTHER" id="PTHR24567:SF68">
    <property type="entry name" value="DNA-BINDING TRANSCRIPTIONAL DUAL REGULATOR CRP"/>
    <property type="match status" value="1"/>
</dbReference>
<dbReference type="Pfam" id="PF13545">
    <property type="entry name" value="HTH_Crp_2"/>
    <property type="match status" value="1"/>
</dbReference>
<dbReference type="InterPro" id="IPR018488">
    <property type="entry name" value="cNMP-bd_CS"/>
</dbReference>
<organism evidence="6 7">
    <name type="scientific">Pelagibaculum spongiae</name>
    <dbReference type="NCBI Taxonomy" id="2080658"/>
    <lineage>
        <taxon>Bacteria</taxon>
        <taxon>Pseudomonadati</taxon>
        <taxon>Pseudomonadota</taxon>
        <taxon>Gammaproteobacteria</taxon>
        <taxon>Oceanospirillales</taxon>
        <taxon>Pelagibaculum</taxon>
    </lineage>
</organism>
<keyword evidence="1" id="KW-0805">Transcription regulation</keyword>
<evidence type="ECO:0000313" key="6">
    <source>
        <dbReference type="EMBL" id="PVZ70693.1"/>
    </source>
</evidence>
<dbReference type="InterPro" id="IPR018490">
    <property type="entry name" value="cNMP-bd_dom_sf"/>
</dbReference>
<dbReference type="InterPro" id="IPR014710">
    <property type="entry name" value="RmlC-like_jellyroll"/>
</dbReference>
<dbReference type="PANTHER" id="PTHR24567">
    <property type="entry name" value="CRP FAMILY TRANSCRIPTIONAL REGULATORY PROTEIN"/>
    <property type="match status" value="1"/>
</dbReference>
<dbReference type="PROSITE" id="PS50042">
    <property type="entry name" value="CNMP_BINDING_3"/>
    <property type="match status" value="1"/>
</dbReference>
<keyword evidence="2" id="KW-0238">DNA-binding</keyword>
<dbReference type="EMBL" id="QDDL01000002">
    <property type="protein sequence ID" value="PVZ70693.1"/>
    <property type="molecule type" value="Genomic_DNA"/>
</dbReference>
<dbReference type="NCBIfam" id="NF008732">
    <property type="entry name" value="PRK11753.1"/>
    <property type="match status" value="1"/>
</dbReference>
<dbReference type="FunFam" id="1.10.10.10:FF:000006">
    <property type="entry name" value="cAMP-activated global transcriptional regulator CRP"/>
    <property type="match status" value="1"/>
</dbReference>